<dbReference type="VEuPathDB" id="FungiDB:ASPBRDRAFT_454360"/>
<proteinExistence type="predicted"/>
<dbReference type="EMBL" id="KV878681">
    <property type="protein sequence ID" value="OJJ74591.1"/>
    <property type="molecule type" value="Genomic_DNA"/>
</dbReference>
<sequence>MLISQGNFSSYNVRSVLAGQGAVPWSLKLSPRERAQATDLVRCTACSNLLLPAPRTLVAALRRLVNAPVLSDDNALASSSGIIPYNSRQEAVQCPHSYTQRWALQDWIIGSLSTSTNQGGGGVIYHIVLCYCCRCVTWSKEPVAYHSDF</sequence>
<evidence type="ECO:0000313" key="1">
    <source>
        <dbReference type="EMBL" id="OJJ74591.1"/>
    </source>
</evidence>
<reference evidence="2" key="1">
    <citation type="journal article" date="2017" name="Genome Biol.">
        <title>Comparative genomics reveals high biological diversity and specific adaptations in the industrially and medically important fungal genus Aspergillus.</title>
        <authorList>
            <person name="de Vries R.P."/>
            <person name="Riley R."/>
            <person name="Wiebenga A."/>
            <person name="Aguilar-Osorio G."/>
            <person name="Amillis S."/>
            <person name="Uchima C.A."/>
            <person name="Anderluh G."/>
            <person name="Asadollahi M."/>
            <person name="Askin M."/>
            <person name="Barry K."/>
            <person name="Battaglia E."/>
            <person name="Bayram O."/>
            <person name="Benocci T."/>
            <person name="Braus-Stromeyer S.A."/>
            <person name="Caldana C."/>
            <person name="Canovas D."/>
            <person name="Cerqueira G.C."/>
            <person name="Chen F."/>
            <person name="Chen W."/>
            <person name="Choi C."/>
            <person name="Clum A."/>
            <person name="Dos Santos R.A."/>
            <person name="Damasio A.R."/>
            <person name="Diallinas G."/>
            <person name="Emri T."/>
            <person name="Fekete E."/>
            <person name="Flipphi M."/>
            <person name="Freyberg S."/>
            <person name="Gallo A."/>
            <person name="Gournas C."/>
            <person name="Habgood R."/>
            <person name="Hainaut M."/>
            <person name="Harispe M.L."/>
            <person name="Henrissat B."/>
            <person name="Hilden K.S."/>
            <person name="Hope R."/>
            <person name="Hossain A."/>
            <person name="Karabika E."/>
            <person name="Karaffa L."/>
            <person name="Karanyi Z."/>
            <person name="Krasevec N."/>
            <person name="Kuo A."/>
            <person name="Kusch H."/>
            <person name="LaButti K."/>
            <person name="Lagendijk E.L."/>
            <person name="Lapidus A."/>
            <person name="Levasseur A."/>
            <person name="Lindquist E."/>
            <person name="Lipzen A."/>
            <person name="Logrieco A.F."/>
            <person name="MacCabe A."/>
            <person name="Maekelae M.R."/>
            <person name="Malavazi I."/>
            <person name="Melin P."/>
            <person name="Meyer V."/>
            <person name="Mielnichuk N."/>
            <person name="Miskei M."/>
            <person name="Molnar A.P."/>
            <person name="Mule G."/>
            <person name="Ngan C.Y."/>
            <person name="Orejas M."/>
            <person name="Orosz E."/>
            <person name="Ouedraogo J.P."/>
            <person name="Overkamp K.M."/>
            <person name="Park H.-S."/>
            <person name="Perrone G."/>
            <person name="Piumi F."/>
            <person name="Punt P.J."/>
            <person name="Ram A.F."/>
            <person name="Ramon A."/>
            <person name="Rauscher S."/>
            <person name="Record E."/>
            <person name="Riano-Pachon D.M."/>
            <person name="Robert V."/>
            <person name="Roehrig J."/>
            <person name="Ruller R."/>
            <person name="Salamov A."/>
            <person name="Salih N.S."/>
            <person name="Samson R.A."/>
            <person name="Sandor E."/>
            <person name="Sanguinetti M."/>
            <person name="Schuetze T."/>
            <person name="Sepcic K."/>
            <person name="Shelest E."/>
            <person name="Sherlock G."/>
            <person name="Sophianopoulou V."/>
            <person name="Squina F.M."/>
            <person name="Sun H."/>
            <person name="Susca A."/>
            <person name="Todd R.B."/>
            <person name="Tsang A."/>
            <person name="Unkles S.E."/>
            <person name="van de Wiele N."/>
            <person name="van Rossen-Uffink D."/>
            <person name="Oliveira J.V."/>
            <person name="Vesth T.C."/>
            <person name="Visser J."/>
            <person name="Yu J.-H."/>
            <person name="Zhou M."/>
            <person name="Andersen M.R."/>
            <person name="Archer D.B."/>
            <person name="Baker S.E."/>
            <person name="Benoit I."/>
            <person name="Brakhage A.A."/>
            <person name="Braus G.H."/>
            <person name="Fischer R."/>
            <person name="Frisvad J.C."/>
            <person name="Goldman G.H."/>
            <person name="Houbraken J."/>
            <person name="Oakley B."/>
            <person name="Pocsi I."/>
            <person name="Scazzocchio C."/>
            <person name="Seiboth B."/>
            <person name="vanKuyk P.A."/>
            <person name="Wortman J."/>
            <person name="Dyer P.S."/>
            <person name="Grigoriev I.V."/>
        </authorList>
    </citation>
    <scope>NUCLEOTIDE SEQUENCE [LARGE SCALE GENOMIC DNA]</scope>
    <source>
        <strain evidence="2">CBS 101740 / IMI 381727 / IBT 21946</strain>
    </source>
</reference>
<organism evidence="1 2">
    <name type="scientific">Aspergillus brasiliensis (strain CBS 101740 / IMI 381727 / IBT 21946)</name>
    <dbReference type="NCBI Taxonomy" id="767769"/>
    <lineage>
        <taxon>Eukaryota</taxon>
        <taxon>Fungi</taxon>
        <taxon>Dikarya</taxon>
        <taxon>Ascomycota</taxon>
        <taxon>Pezizomycotina</taxon>
        <taxon>Eurotiomycetes</taxon>
        <taxon>Eurotiomycetidae</taxon>
        <taxon>Eurotiales</taxon>
        <taxon>Aspergillaceae</taxon>
        <taxon>Aspergillus</taxon>
        <taxon>Aspergillus subgen. Circumdati</taxon>
    </lineage>
</organism>
<dbReference type="Proteomes" id="UP000184499">
    <property type="component" value="Unassembled WGS sequence"/>
</dbReference>
<dbReference type="RefSeq" id="XP_067481839.1">
    <property type="nucleotide sequence ID" value="XM_067625404.1"/>
</dbReference>
<dbReference type="GeneID" id="93577892"/>
<evidence type="ECO:0000313" key="2">
    <source>
        <dbReference type="Proteomes" id="UP000184499"/>
    </source>
</evidence>
<accession>A0A1L9USI1</accession>
<protein>
    <submittedName>
        <fullName evidence="1">Uncharacterized protein</fullName>
    </submittedName>
</protein>
<dbReference type="AlphaFoldDB" id="A0A1L9USI1"/>
<name>A0A1L9USI1_ASPBC</name>
<keyword evidence="2" id="KW-1185">Reference proteome</keyword>
<gene>
    <name evidence="1" type="ORF">ASPBRDRAFT_454360</name>
</gene>